<evidence type="ECO:0000256" key="4">
    <source>
        <dbReference type="ARBA" id="ARBA00022786"/>
    </source>
</evidence>
<dbReference type="OrthoDB" id="25675at2759"/>
<evidence type="ECO:0000256" key="1">
    <source>
        <dbReference type="ARBA" id="ARBA00006940"/>
    </source>
</evidence>
<keyword evidence="2" id="KW-0132">Cell division</keyword>
<accession>A0A4D9D019</accession>
<dbReference type="Proteomes" id="UP000355283">
    <property type="component" value="Unassembled WGS sequence"/>
</dbReference>
<sequence length="88" mass="9845">MSDSSFAAVSRYRGFLDVIDEEWTADSLSDDELDVPALSEFFLEDDEDEDTINGGDSAAGRKGFVGTGRRPNQEERWEDLGLDRLLPE</sequence>
<name>A0A4D9D019_9STRA</name>
<dbReference type="InterPro" id="IPR008401">
    <property type="entry name" value="Apc13"/>
</dbReference>
<comment type="caution">
    <text evidence="7">The sequence shown here is derived from an EMBL/GenBank/DDBJ whole genome shotgun (WGS) entry which is preliminary data.</text>
</comment>
<dbReference type="Pfam" id="PF05839">
    <property type="entry name" value="Apc13p"/>
    <property type="match status" value="1"/>
</dbReference>
<dbReference type="GO" id="GO:0005680">
    <property type="term" value="C:anaphase-promoting complex"/>
    <property type="evidence" value="ECO:0007669"/>
    <property type="project" value="InterPro"/>
</dbReference>
<evidence type="ECO:0000256" key="2">
    <source>
        <dbReference type="ARBA" id="ARBA00022618"/>
    </source>
</evidence>
<dbReference type="AlphaFoldDB" id="A0A4D9D019"/>
<evidence type="ECO:0000313" key="7">
    <source>
        <dbReference type="EMBL" id="TFJ82089.1"/>
    </source>
</evidence>
<dbReference type="EMBL" id="SDOX01000121">
    <property type="protein sequence ID" value="TFJ82089.1"/>
    <property type="molecule type" value="Genomic_DNA"/>
</dbReference>
<protein>
    <submittedName>
        <fullName evidence="7">Uncharacterized protein</fullName>
    </submittedName>
</protein>
<keyword evidence="8" id="KW-1185">Reference proteome</keyword>
<keyword evidence="3" id="KW-0498">Mitosis</keyword>
<comment type="similarity">
    <text evidence="1">Belongs to the APC13 family.</text>
</comment>
<keyword evidence="5" id="KW-0131">Cell cycle</keyword>
<keyword evidence="4" id="KW-0833">Ubl conjugation pathway</keyword>
<organism evidence="7 8">
    <name type="scientific">Nannochloropsis salina CCMP1776</name>
    <dbReference type="NCBI Taxonomy" id="1027361"/>
    <lineage>
        <taxon>Eukaryota</taxon>
        <taxon>Sar</taxon>
        <taxon>Stramenopiles</taxon>
        <taxon>Ochrophyta</taxon>
        <taxon>Eustigmatophyceae</taxon>
        <taxon>Eustigmatales</taxon>
        <taxon>Monodopsidaceae</taxon>
        <taxon>Microchloropsis</taxon>
        <taxon>Microchloropsis salina</taxon>
    </lineage>
</organism>
<evidence type="ECO:0000256" key="6">
    <source>
        <dbReference type="SAM" id="MobiDB-lite"/>
    </source>
</evidence>
<evidence type="ECO:0000313" key="8">
    <source>
        <dbReference type="Proteomes" id="UP000355283"/>
    </source>
</evidence>
<dbReference type="GO" id="GO:0051301">
    <property type="term" value="P:cell division"/>
    <property type="evidence" value="ECO:0007669"/>
    <property type="project" value="UniProtKB-KW"/>
</dbReference>
<feature type="region of interest" description="Disordered" evidence="6">
    <location>
        <begin position="45"/>
        <end position="88"/>
    </location>
</feature>
<feature type="compositionally biased region" description="Basic and acidic residues" evidence="6">
    <location>
        <begin position="71"/>
        <end position="88"/>
    </location>
</feature>
<reference evidence="7 8" key="1">
    <citation type="submission" date="2019-01" db="EMBL/GenBank/DDBJ databases">
        <title>Nuclear Genome Assembly of the Microalgal Biofuel strain Nannochloropsis salina CCMP1776.</title>
        <authorList>
            <person name="Hovde B."/>
        </authorList>
    </citation>
    <scope>NUCLEOTIDE SEQUENCE [LARGE SCALE GENOMIC DNA]</scope>
    <source>
        <strain evidence="7 8">CCMP1776</strain>
    </source>
</reference>
<evidence type="ECO:0000256" key="5">
    <source>
        <dbReference type="ARBA" id="ARBA00023306"/>
    </source>
</evidence>
<gene>
    <name evidence="7" type="ORF">NSK_006754</name>
</gene>
<evidence type="ECO:0000256" key="3">
    <source>
        <dbReference type="ARBA" id="ARBA00022776"/>
    </source>
</evidence>
<proteinExistence type="inferred from homology"/>